<feature type="transmembrane region" description="Helical" evidence="1">
    <location>
        <begin position="96"/>
        <end position="115"/>
    </location>
</feature>
<evidence type="ECO:0000313" key="2">
    <source>
        <dbReference type="EMBL" id="QDH12927.1"/>
    </source>
</evidence>
<dbReference type="Proteomes" id="UP000318709">
    <property type="component" value="Chromosome"/>
</dbReference>
<keyword evidence="3" id="KW-1185">Reference proteome</keyword>
<dbReference type="EMBL" id="CP038231">
    <property type="protein sequence ID" value="QDH12927.1"/>
    <property type="molecule type" value="Genomic_DNA"/>
</dbReference>
<keyword evidence="1" id="KW-0812">Transmembrane</keyword>
<sequence>MNKKQKVLKAVDSALKGASELGFNSPEAQVHYAQLYLESKKQTMRDNTSWEFWTYLISIMTGLISLITLILTVQTALSGNKLSSHQAFVFIFGSKFLAKIYIGITMLSVFGWIYYNIRSFRRMPILNGALVFLGLSPEEQKRYRTE</sequence>
<dbReference type="AlphaFoldDB" id="A0A4Y6U900"/>
<dbReference type="KEGG" id="swf:E3E12_00465"/>
<keyword evidence="1" id="KW-1133">Transmembrane helix</keyword>
<dbReference type="RefSeq" id="WP_141442570.1">
    <property type="nucleotide sequence ID" value="NZ_CP038231.1"/>
</dbReference>
<organism evidence="2 3">
    <name type="scientific">Formicincola oecophyllae</name>
    <dbReference type="NCBI Taxonomy" id="2558361"/>
    <lineage>
        <taxon>Bacteria</taxon>
        <taxon>Pseudomonadati</taxon>
        <taxon>Pseudomonadota</taxon>
        <taxon>Alphaproteobacteria</taxon>
        <taxon>Acetobacterales</taxon>
        <taxon>Acetobacteraceae</taxon>
        <taxon>Formicincola</taxon>
    </lineage>
</organism>
<feature type="transmembrane region" description="Helical" evidence="1">
    <location>
        <begin position="52"/>
        <end position="76"/>
    </location>
</feature>
<evidence type="ECO:0000256" key="1">
    <source>
        <dbReference type="SAM" id="Phobius"/>
    </source>
</evidence>
<accession>A0A4Y6U900</accession>
<evidence type="ECO:0000313" key="3">
    <source>
        <dbReference type="Proteomes" id="UP000318709"/>
    </source>
</evidence>
<name>A0A4Y6U900_9PROT</name>
<keyword evidence="1" id="KW-0472">Membrane</keyword>
<gene>
    <name evidence="2" type="ORF">E3E12_00465</name>
</gene>
<proteinExistence type="predicted"/>
<reference evidence="2 3" key="1">
    <citation type="submission" date="2019-03" db="EMBL/GenBank/DDBJ databases">
        <title>The complete genome sequence of Swingsia_sp. F3b2 LMG30590(T).</title>
        <authorList>
            <person name="Chua K.-O."/>
            <person name="Chan K.-G."/>
            <person name="See-Too W.-S."/>
        </authorList>
    </citation>
    <scope>NUCLEOTIDE SEQUENCE [LARGE SCALE GENOMIC DNA]</scope>
    <source>
        <strain evidence="2 3">F3b2</strain>
    </source>
</reference>
<protein>
    <submittedName>
        <fullName evidence="2">Uncharacterized protein</fullName>
    </submittedName>
</protein>